<evidence type="ECO:0000256" key="4">
    <source>
        <dbReference type="ARBA" id="ARBA00023136"/>
    </source>
</evidence>
<evidence type="ECO:0000313" key="7">
    <source>
        <dbReference type="Proteomes" id="UP000000441"/>
    </source>
</evidence>
<evidence type="ECO:0000256" key="1">
    <source>
        <dbReference type="ARBA" id="ARBA00004141"/>
    </source>
</evidence>
<feature type="transmembrane region" description="Helical" evidence="5">
    <location>
        <begin position="326"/>
        <end position="347"/>
    </location>
</feature>
<keyword evidence="3 5" id="KW-1133">Transmembrane helix</keyword>
<keyword evidence="2 5" id="KW-0812">Transmembrane</keyword>
<accession>B9J5S9</accession>
<dbReference type="InterPro" id="IPR052556">
    <property type="entry name" value="PolySynth_Transporter"/>
</dbReference>
<feature type="transmembrane region" description="Helical" evidence="5">
    <location>
        <begin position="169"/>
        <end position="191"/>
    </location>
</feature>
<dbReference type="PANTHER" id="PTHR43424:SF1">
    <property type="entry name" value="LOCUS PUTATIVE PROTEIN 1-RELATED"/>
    <property type="match status" value="1"/>
</dbReference>
<proteinExistence type="predicted"/>
<reference evidence="6 7" key="1">
    <citation type="journal article" date="2009" name="J. Bacteriol.">
        <title>Complete genome sequence of the extremophilic Bacillus cereus strain Q1 with industrial applications.</title>
        <authorList>
            <person name="Xiong Z."/>
            <person name="Jiang Y."/>
            <person name="Qi D."/>
            <person name="Lu H."/>
            <person name="Yang F."/>
            <person name="Yang J."/>
            <person name="Chen L."/>
            <person name="Sun L."/>
            <person name="Xu X."/>
            <person name="Xue Y."/>
            <person name="Zhu Y."/>
            <person name="Jin Q."/>
        </authorList>
    </citation>
    <scope>NUCLEOTIDE SEQUENCE [LARGE SCALE GENOMIC DNA]</scope>
    <source>
        <strain evidence="6 7">Q1</strain>
    </source>
</reference>
<feature type="transmembrane region" description="Helical" evidence="5">
    <location>
        <begin position="446"/>
        <end position="464"/>
    </location>
</feature>
<evidence type="ECO:0000256" key="3">
    <source>
        <dbReference type="ARBA" id="ARBA00022989"/>
    </source>
</evidence>
<evidence type="ECO:0000313" key="6">
    <source>
        <dbReference type="EMBL" id="ACM15500.1"/>
    </source>
</evidence>
<dbReference type="Pfam" id="PF01943">
    <property type="entry name" value="Polysacc_synt"/>
    <property type="match status" value="1"/>
</dbReference>
<dbReference type="GO" id="GO:0016020">
    <property type="term" value="C:membrane"/>
    <property type="evidence" value="ECO:0007669"/>
    <property type="project" value="UniProtKB-SubCell"/>
</dbReference>
<feature type="transmembrane region" description="Helical" evidence="5">
    <location>
        <begin position="143"/>
        <end position="163"/>
    </location>
</feature>
<dbReference type="PANTHER" id="PTHR43424">
    <property type="entry name" value="LOCUS PUTATIVE PROTEIN 1-RELATED"/>
    <property type="match status" value="1"/>
</dbReference>
<feature type="transmembrane region" description="Helical" evidence="5">
    <location>
        <begin position="422"/>
        <end position="440"/>
    </location>
</feature>
<comment type="subcellular location">
    <subcellularLocation>
        <location evidence="1">Membrane</location>
        <topology evidence="1">Multi-pass membrane protein</topology>
    </subcellularLocation>
</comment>
<feature type="transmembrane region" description="Helical" evidence="5">
    <location>
        <begin position="85"/>
        <end position="106"/>
    </location>
</feature>
<feature type="transmembrane region" description="Helical" evidence="5">
    <location>
        <begin position="385"/>
        <end position="402"/>
    </location>
</feature>
<dbReference type="KEGG" id="bcq:BCQ_5100"/>
<feature type="transmembrane region" description="Helical" evidence="5">
    <location>
        <begin position="112"/>
        <end position="131"/>
    </location>
</feature>
<feature type="transmembrane region" description="Helical" evidence="5">
    <location>
        <begin position="359"/>
        <end position="379"/>
    </location>
</feature>
<feature type="transmembrane region" description="Helical" evidence="5">
    <location>
        <begin position="247"/>
        <end position="270"/>
    </location>
</feature>
<feature type="transmembrane region" description="Helical" evidence="5">
    <location>
        <begin position="48"/>
        <end position="64"/>
    </location>
</feature>
<dbReference type="InterPro" id="IPR002797">
    <property type="entry name" value="Polysacc_synth"/>
</dbReference>
<dbReference type="AlphaFoldDB" id="B9J5S9"/>
<dbReference type="Proteomes" id="UP000000441">
    <property type="component" value="Chromosome"/>
</dbReference>
<protein>
    <submittedName>
        <fullName evidence="6">Probable spore cortex biosynthesis protein</fullName>
    </submittedName>
</protein>
<keyword evidence="4 5" id="KW-0472">Membrane</keyword>
<dbReference type="EMBL" id="CP000227">
    <property type="protein sequence ID" value="ACM15500.1"/>
    <property type="molecule type" value="Genomic_DNA"/>
</dbReference>
<feature type="transmembrane region" description="Helical" evidence="5">
    <location>
        <begin position="211"/>
        <end position="227"/>
    </location>
</feature>
<name>B9J5S9_BACCQ</name>
<evidence type="ECO:0000256" key="2">
    <source>
        <dbReference type="ARBA" id="ARBA00022692"/>
    </source>
</evidence>
<feature type="transmembrane region" description="Helical" evidence="5">
    <location>
        <begin position="291"/>
        <end position="314"/>
    </location>
</feature>
<gene>
    <name evidence="6" type="primary">spoVB</name>
    <name evidence="6" type="ordered locus">BCQ_5100</name>
</gene>
<organism evidence="6 7">
    <name type="scientific">Bacillus cereus (strain Q1)</name>
    <dbReference type="NCBI Taxonomy" id="361100"/>
    <lineage>
        <taxon>Bacteria</taxon>
        <taxon>Bacillati</taxon>
        <taxon>Bacillota</taxon>
        <taxon>Bacilli</taxon>
        <taxon>Bacillales</taxon>
        <taxon>Bacillaceae</taxon>
        <taxon>Bacillus</taxon>
        <taxon>Bacillus cereus group</taxon>
    </lineage>
</organism>
<sequence length="483" mass="55888">MQKSLFKNIIYKVLLNLFNLILPILVGPYVYRTLGASSIGNVQFSESIFNYFFIFAVFGVYQYGMREMSLIKHDKEKVSKLFTSLFTVTFITSILSLIVYLIFSYIGYRESIIFPILLIYGINFIGSIFYVEWVNEAYENYDFITIKTIIVRIFYVIFLFVLIKGSEDYHSYAWLLVLSTFLNNIISFIYVKRRVSFNFQDIGISKHLKPLFLVVIFSNANILYTQLDRYMLGQYVDTKSVSYYAMAQQIMSIIHMLMLSIIQVTIPRLSHLSGNEDNASYINLLNTISKIYLCFLFPASIGLYIVSDVGVYIYGGAEFINTSTVLSIFSLYMISLGFESILANQVIYVKKGEKMLVKLIFICGGLNLFLNITLVKLNILSPSSAILTTTLSNFLLFTLEYIYIRKGLKINFRLFELSKIKYGFYSLLFIPTSYFIRLFIADPIPLFITLIITNSLLYTLILILTKDEILMLFINKIKTRFNN</sequence>
<dbReference type="HOGENOM" id="CLU_022017_0_0_9"/>
<feature type="transmembrane region" description="Helical" evidence="5">
    <location>
        <begin position="9"/>
        <end position="28"/>
    </location>
</feature>
<evidence type="ECO:0000256" key="5">
    <source>
        <dbReference type="SAM" id="Phobius"/>
    </source>
</evidence>